<comment type="similarity">
    <text evidence="1">Belongs to the CFAP97 family.</text>
</comment>
<dbReference type="PANTHER" id="PTHR33768:SF3">
    <property type="entry name" value="MIP11318P"/>
    <property type="match status" value="1"/>
</dbReference>
<sequence>MHRSHPSMLPSSSRLLQKRWDETNYGEHRRKVLSAKPVVDTSSPRTCGHLNTRSKKMQAQEERVAAIEHENRALLGRMAHIAGTGGRLDHRNSYVARSLNGEQRGRELERLARENQALLMRLQKSKPSYSAQQWEQQWLRSQQITSNISRFPRGGGGGGGGGGCAQSLAQAPR</sequence>
<evidence type="ECO:0000256" key="1">
    <source>
        <dbReference type="ARBA" id="ARBA00008315"/>
    </source>
</evidence>
<dbReference type="RefSeq" id="XP_032836423.1">
    <property type="nucleotide sequence ID" value="XM_032980532.1"/>
</dbReference>
<dbReference type="PANTHER" id="PTHR33768">
    <property type="entry name" value="MIP11318P"/>
    <property type="match status" value="1"/>
</dbReference>
<evidence type="ECO:0000313" key="3">
    <source>
        <dbReference type="Proteomes" id="UP001318040"/>
    </source>
</evidence>
<organism evidence="3 4">
    <name type="scientific">Petromyzon marinus</name>
    <name type="common">Sea lamprey</name>
    <dbReference type="NCBI Taxonomy" id="7757"/>
    <lineage>
        <taxon>Eukaryota</taxon>
        <taxon>Metazoa</taxon>
        <taxon>Chordata</taxon>
        <taxon>Craniata</taxon>
        <taxon>Vertebrata</taxon>
        <taxon>Cyclostomata</taxon>
        <taxon>Hyperoartia</taxon>
        <taxon>Petromyzontiformes</taxon>
        <taxon>Petromyzontidae</taxon>
        <taxon>Petromyzon</taxon>
    </lineage>
</organism>
<feature type="compositionally biased region" description="Gly residues" evidence="2">
    <location>
        <begin position="153"/>
        <end position="164"/>
    </location>
</feature>
<dbReference type="KEGG" id="pmrn:116958044"/>
<proteinExistence type="inferred from homology"/>
<evidence type="ECO:0000313" key="4">
    <source>
        <dbReference type="RefSeq" id="XP_032836423.1"/>
    </source>
</evidence>
<dbReference type="InterPro" id="IPR029488">
    <property type="entry name" value="Hmw/CFAP97"/>
</dbReference>
<dbReference type="Pfam" id="PF13879">
    <property type="entry name" value="Hmw_CFAP97"/>
    <property type="match status" value="1"/>
</dbReference>
<accession>A0AAJ7XKA5</accession>
<dbReference type="InterPro" id="IPR038792">
    <property type="entry name" value="CFAP97D1/2"/>
</dbReference>
<dbReference type="Proteomes" id="UP001318040">
    <property type="component" value="Chromosome 70"/>
</dbReference>
<protein>
    <submittedName>
        <fullName evidence="4">Uncharacterized protein CFAP97D2-like</fullName>
    </submittedName>
</protein>
<keyword evidence="3" id="KW-1185">Reference proteome</keyword>
<evidence type="ECO:0000256" key="2">
    <source>
        <dbReference type="SAM" id="MobiDB-lite"/>
    </source>
</evidence>
<feature type="region of interest" description="Disordered" evidence="2">
    <location>
        <begin position="148"/>
        <end position="173"/>
    </location>
</feature>
<reference evidence="4" key="1">
    <citation type="submission" date="2025-08" db="UniProtKB">
        <authorList>
            <consortium name="RefSeq"/>
        </authorList>
    </citation>
    <scope>IDENTIFICATION</scope>
    <source>
        <tissue evidence="4">Sperm</tissue>
    </source>
</reference>
<dbReference type="AlphaFoldDB" id="A0AAJ7XKA5"/>
<feature type="region of interest" description="Disordered" evidence="2">
    <location>
        <begin position="31"/>
        <end position="57"/>
    </location>
</feature>
<gene>
    <name evidence="4" type="primary">LOC116958044</name>
</gene>
<name>A0AAJ7XKA5_PETMA</name>
<feature type="compositionally biased region" description="Polar residues" evidence="2">
    <location>
        <begin position="40"/>
        <end position="51"/>
    </location>
</feature>